<dbReference type="OrthoDB" id="9820783at2"/>
<dbReference type="AlphaFoldDB" id="A0A081NIX9"/>
<evidence type="ECO:0000313" key="1">
    <source>
        <dbReference type="EMBL" id="KEQ18402.1"/>
    </source>
</evidence>
<comment type="caution">
    <text evidence="1">The sequence shown here is derived from an EMBL/GenBank/DDBJ whole genome shotgun (WGS) entry which is preliminary data.</text>
</comment>
<proteinExistence type="predicted"/>
<sequence length="272" mass="30508">MSFEGVKSFVSDHISLAGFKKSCEKLYGAVFGKLVYVLEALTTALDKVARSPNTELSFNKSVHKRKASPWSVAVKLYNWHLEKHEEKARSQMTSFLEKLVERGAGIQDLSSEEAKTLTNELMKNLLELHSSVFKALYIAKGCKPGPEDMGQATRDLFDEVELTADDQEKIKTLLSEKGFFYKFIRASAQLNVIKVRAKKGSEVEAQPLAINCLGVRGCNFLHNTLELYYEMTGSLLPDEKQALQKQINGVSASEKELLPIGQTVFNRLHMKD</sequence>
<protein>
    <submittedName>
        <fullName evidence="1">Uncharacterized protein</fullName>
    </submittedName>
</protein>
<organism evidence="1 2">
    <name type="scientific">Endozoicomonas numazuensis</name>
    <dbReference type="NCBI Taxonomy" id="1137799"/>
    <lineage>
        <taxon>Bacteria</taxon>
        <taxon>Pseudomonadati</taxon>
        <taxon>Pseudomonadota</taxon>
        <taxon>Gammaproteobacteria</taxon>
        <taxon>Oceanospirillales</taxon>
        <taxon>Endozoicomonadaceae</taxon>
        <taxon>Endozoicomonas</taxon>
    </lineage>
</organism>
<dbReference type="RefSeq" id="WP_034835695.1">
    <property type="nucleotide sequence ID" value="NZ_JOKH01000002.1"/>
</dbReference>
<accession>A0A081NIX9</accession>
<dbReference type="Proteomes" id="UP000028073">
    <property type="component" value="Unassembled WGS sequence"/>
</dbReference>
<gene>
    <name evidence="1" type="ORF">GZ78_12940</name>
</gene>
<evidence type="ECO:0000313" key="2">
    <source>
        <dbReference type="Proteomes" id="UP000028073"/>
    </source>
</evidence>
<keyword evidence="2" id="KW-1185">Reference proteome</keyword>
<dbReference type="STRING" id="1137799.GZ78_12940"/>
<dbReference type="EMBL" id="JOKH01000002">
    <property type="protein sequence ID" value="KEQ18402.1"/>
    <property type="molecule type" value="Genomic_DNA"/>
</dbReference>
<name>A0A081NIX9_9GAMM</name>
<reference evidence="1 2" key="1">
    <citation type="submission" date="2014-06" db="EMBL/GenBank/DDBJ databases">
        <title>Whole Genome Sequences of Three Symbiotic Endozoicomonas Bacteria.</title>
        <authorList>
            <person name="Neave M.J."/>
            <person name="Apprill A."/>
            <person name="Voolstra C.R."/>
        </authorList>
    </citation>
    <scope>NUCLEOTIDE SEQUENCE [LARGE SCALE GENOMIC DNA]</scope>
    <source>
        <strain evidence="1 2">DSM 25634</strain>
    </source>
</reference>